<dbReference type="InterPro" id="IPR011006">
    <property type="entry name" value="CheY-like_superfamily"/>
</dbReference>
<keyword evidence="7" id="KW-1185">Reference proteome</keyword>
<sequence>MDTVLLAAGADKSRDSLAALLKADGFSRVLPVSSGGEARRCLVQGDFDLVVINAPLSDEFGHDLSVQAAESSSAGVILLVKSELADDISAQVEDFGVLVVSKPLSRQLFYQSIKLVMVTRRRILGLKTENDKLQNKIEEIRLVNRAKCVLIQVLKLTEPQAHRYIEKQAMDLRLTRRAVAENILKTYEC</sequence>
<dbReference type="Proteomes" id="UP000003340">
    <property type="component" value="Unassembled WGS sequence"/>
</dbReference>
<dbReference type="GO" id="GO:0000160">
    <property type="term" value="P:phosphorelay signal transduction system"/>
    <property type="evidence" value="ECO:0007669"/>
    <property type="project" value="InterPro"/>
</dbReference>
<dbReference type="STRING" id="537013.CLOSTMETH_00819"/>
<dbReference type="Gene3D" id="1.10.10.10">
    <property type="entry name" value="Winged helix-like DNA-binding domain superfamily/Winged helix DNA-binding domain"/>
    <property type="match status" value="1"/>
</dbReference>
<comment type="caution">
    <text evidence="6">The sequence shown here is derived from an EMBL/GenBank/DDBJ whole genome shotgun (WGS) entry which is preliminary data.</text>
</comment>
<name>C0EAG4_9FIRM</name>
<evidence type="ECO:0000256" key="1">
    <source>
        <dbReference type="ARBA" id="ARBA00018672"/>
    </source>
</evidence>
<evidence type="ECO:0000259" key="4">
    <source>
        <dbReference type="PROSITE" id="PS50110"/>
    </source>
</evidence>
<comment type="caution">
    <text evidence="3">Lacks conserved residue(s) required for the propagation of feature annotation.</text>
</comment>
<dbReference type="Gene3D" id="3.40.50.2300">
    <property type="match status" value="1"/>
</dbReference>
<dbReference type="GO" id="GO:0003723">
    <property type="term" value="F:RNA binding"/>
    <property type="evidence" value="ECO:0007669"/>
    <property type="project" value="InterPro"/>
</dbReference>
<comment type="function">
    <text evidence="2">May play the central regulatory role in sporulation. It may be an element of the effector pathway responsible for the activation of sporulation genes in response to nutritional stress. Spo0A may act in concert with spo0H (a sigma factor) to control the expression of some genes that are critical to the sporulation process.</text>
</comment>
<dbReference type="InterPro" id="IPR005561">
    <property type="entry name" value="ANTAR"/>
</dbReference>
<feature type="domain" description="ANTAR" evidence="5">
    <location>
        <begin position="123"/>
        <end position="184"/>
    </location>
</feature>
<evidence type="ECO:0000256" key="2">
    <source>
        <dbReference type="ARBA" id="ARBA00024867"/>
    </source>
</evidence>
<dbReference type="EMBL" id="ACEC01000032">
    <property type="protein sequence ID" value="EEG31509.1"/>
    <property type="molecule type" value="Genomic_DNA"/>
</dbReference>
<dbReference type="SMART" id="SM01012">
    <property type="entry name" value="ANTAR"/>
    <property type="match status" value="1"/>
</dbReference>
<evidence type="ECO:0000256" key="3">
    <source>
        <dbReference type="PROSITE-ProRule" id="PRU00169"/>
    </source>
</evidence>
<dbReference type="AlphaFoldDB" id="C0EAG4"/>
<dbReference type="PROSITE" id="PS50921">
    <property type="entry name" value="ANTAR"/>
    <property type="match status" value="1"/>
</dbReference>
<dbReference type="Pfam" id="PF03861">
    <property type="entry name" value="ANTAR"/>
    <property type="match status" value="1"/>
</dbReference>
<evidence type="ECO:0000313" key="7">
    <source>
        <dbReference type="Proteomes" id="UP000003340"/>
    </source>
</evidence>
<organism evidence="6 7">
    <name type="scientific">[Clostridium] methylpentosum DSM 5476</name>
    <dbReference type="NCBI Taxonomy" id="537013"/>
    <lineage>
        <taxon>Bacteria</taxon>
        <taxon>Bacillati</taxon>
        <taxon>Bacillota</taxon>
        <taxon>Clostridia</taxon>
        <taxon>Eubacteriales</taxon>
        <taxon>Oscillospiraceae</taxon>
        <taxon>Oscillospiraceae incertae sedis</taxon>
    </lineage>
</organism>
<accession>C0EAG4</accession>
<dbReference type="InterPro" id="IPR008327">
    <property type="entry name" value="Sig_transdc_resp-reg_antiterm"/>
</dbReference>
<proteinExistence type="predicted"/>
<dbReference type="InterPro" id="IPR036388">
    <property type="entry name" value="WH-like_DNA-bd_sf"/>
</dbReference>
<reference evidence="6 7" key="2">
    <citation type="submission" date="2009-02" db="EMBL/GenBank/DDBJ databases">
        <title>Draft genome sequence of Clostridium methylpentosum (DSM 5476).</title>
        <authorList>
            <person name="Sudarsanam P."/>
            <person name="Ley R."/>
            <person name="Guruge J."/>
            <person name="Turnbaugh P.J."/>
            <person name="Mahowald M."/>
            <person name="Liep D."/>
            <person name="Gordon J."/>
        </authorList>
    </citation>
    <scope>NUCLEOTIDE SEQUENCE [LARGE SCALE GENOMIC DNA]</scope>
    <source>
        <strain evidence="6 7">DSM 5476</strain>
    </source>
</reference>
<dbReference type="HOGENOM" id="CLU_000445_65_2_9"/>
<dbReference type="PIRSF" id="PIRSF036382">
    <property type="entry name" value="RR_antiterm"/>
    <property type="match status" value="1"/>
</dbReference>
<dbReference type="PROSITE" id="PS50110">
    <property type="entry name" value="RESPONSE_REGULATORY"/>
    <property type="match status" value="1"/>
</dbReference>
<reference evidence="6 7" key="1">
    <citation type="submission" date="2009-01" db="EMBL/GenBank/DDBJ databases">
        <authorList>
            <person name="Fulton L."/>
            <person name="Clifton S."/>
            <person name="Fulton B."/>
            <person name="Xu J."/>
            <person name="Minx P."/>
            <person name="Pepin K.H."/>
            <person name="Johnson M."/>
            <person name="Bhonagiri V."/>
            <person name="Nash W.E."/>
            <person name="Mardis E.R."/>
            <person name="Wilson R.K."/>
        </authorList>
    </citation>
    <scope>NUCLEOTIDE SEQUENCE [LARGE SCALE GENOMIC DNA]</scope>
    <source>
        <strain evidence="6 7">DSM 5476</strain>
    </source>
</reference>
<dbReference type="SUPFAM" id="SSF52172">
    <property type="entry name" value="CheY-like"/>
    <property type="match status" value="1"/>
</dbReference>
<gene>
    <name evidence="6" type="ORF">CLOSTMETH_00819</name>
</gene>
<dbReference type="eggNOG" id="COG3707">
    <property type="taxonomic scope" value="Bacteria"/>
</dbReference>
<evidence type="ECO:0000313" key="6">
    <source>
        <dbReference type="EMBL" id="EEG31509.1"/>
    </source>
</evidence>
<evidence type="ECO:0000259" key="5">
    <source>
        <dbReference type="PROSITE" id="PS50921"/>
    </source>
</evidence>
<feature type="domain" description="Response regulatory" evidence="4">
    <location>
        <begin position="3"/>
        <end position="117"/>
    </location>
</feature>
<protein>
    <recommendedName>
        <fullName evidence="1">Stage 0 sporulation protein A homolog</fullName>
    </recommendedName>
</protein>
<dbReference type="InterPro" id="IPR001789">
    <property type="entry name" value="Sig_transdc_resp-reg_receiver"/>
</dbReference>